<evidence type="ECO:0000313" key="3">
    <source>
        <dbReference type="EMBL" id="OXA48559.1"/>
    </source>
</evidence>
<reference evidence="3 4" key="1">
    <citation type="submission" date="2015-12" db="EMBL/GenBank/DDBJ databases">
        <title>The genome of Folsomia candida.</title>
        <authorList>
            <person name="Faddeeva A."/>
            <person name="Derks M.F."/>
            <person name="Anvar Y."/>
            <person name="Smit S."/>
            <person name="Van Straalen N."/>
            <person name="Roelofs D."/>
        </authorList>
    </citation>
    <scope>NUCLEOTIDE SEQUENCE [LARGE SCALE GENOMIC DNA]</scope>
    <source>
        <strain evidence="3 4">VU population</strain>
        <tissue evidence="3">Whole body</tissue>
    </source>
</reference>
<keyword evidence="1" id="KW-0472">Membrane</keyword>
<protein>
    <submittedName>
        <fullName evidence="3">Uncharacterized protein</fullName>
    </submittedName>
</protein>
<keyword evidence="2" id="KW-0732">Signal</keyword>
<accession>A0A226DTM4</accession>
<feature type="transmembrane region" description="Helical" evidence="1">
    <location>
        <begin position="582"/>
        <end position="601"/>
    </location>
</feature>
<feature type="transmembrane region" description="Helical" evidence="1">
    <location>
        <begin position="323"/>
        <end position="340"/>
    </location>
</feature>
<dbReference type="AlphaFoldDB" id="A0A226DTM4"/>
<dbReference type="EMBL" id="LNIX01000011">
    <property type="protein sequence ID" value="OXA48559.1"/>
    <property type="molecule type" value="Genomic_DNA"/>
</dbReference>
<dbReference type="Proteomes" id="UP000198287">
    <property type="component" value="Unassembled WGS sequence"/>
</dbReference>
<keyword evidence="1" id="KW-1133">Transmembrane helix</keyword>
<feature type="signal peptide" evidence="2">
    <location>
        <begin position="1"/>
        <end position="17"/>
    </location>
</feature>
<comment type="caution">
    <text evidence="3">The sequence shown here is derived from an EMBL/GenBank/DDBJ whole genome shotgun (WGS) entry which is preliminary data.</text>
</comment>
<evidence type="ECO:0000256" key="1">
    <source>
        <dbReference type="SAM" id="Phobius"/>
    </source>
</evidence>
<evidence type="ECO:0000256" key="2">
    <source>
        <dbReference type="SAM" id="SignalP"/>
    </source>
</evidence>
<feature type="chain" id="PRO_5013008333" evidence="2">
    <location>
        <begin position="18"/>
        <end position="632"/>
    </location>
</feature>
<evidence type="ECO:0000313" key="4">
    <source>
        <dbReference type="Proteomes" id="UP000198287"/>
    </source>
</evidence>
<gene>
    <name evidence="3" type="ORF">Fcan01_16669</name>
</gene>
<organism evidence="3 4">
    <name type="scientific">Folsomia candida</name>
    <name type="common">Springtail</name>
    <dbReference type="NCBI Taxonomy" id="158441"/>
    <lineage>
        <taxon>Eukaryota</taxon>
        <taxon>Metazoa</taxon>
        <taxon>Ecdysozoa</taxon>
        <taxon>Arthropoda</taxon>
        <taxon>Hexapoda</taxon>
        <taxon>Collembola</taxon>
        <taxon>Entomobryomorpha</taxon>
        <taxon>Isotomoidea</taxon>
        <taxon>Isotomidae</taxon>
        <taxon>Proisotominae</taxon>
        <taxon>Folsomia</taxon>
    </lineage>
</organism>
<proteinExistence type="predicted"/>
<sequence length="632" mass="74109">MNLYLAILFHLIVSVHGHLAHSGNFIGWGYCTLKFYRTDSALHYRDLNEALIHVNNEAREQNLPPLVYTVTEGLTSLEYYGIIQDYTFSLDYHFFEKCSITIAFNIKTWQQWHQIRYIYSQDNHRTDKFQNFVVINESFETDIYINHDAIYPGKLYLAVVQHFDEVSVQLEFYFYCVYCRDFRILRLHKKYDPSSLTASSFRPLFRKFEISVFMSMIWSNYESCKGLGGLVKLYYCEEALNTVEYLSYATNFTTNLETSMTTATFNPFGYIILRFYETRWYSATNHLKFAYSLGHSIFYCNFDKIGENTDLAMWLTPLQGRTWLVLIIFLVWCFVVFGVFRQRNNPLYRNTWNLLGYFALMFKAPATSPLALNSMLIVLLQLLAAHYEYFFTSRLIVPPHFKELSTLKEFMDKGYILHYDNPSKGDSSVLPWEDFVLEDFRIQGVPSEMFSKSFIPVNNGVGANSIAKYIFPGVQHKRNAFYSSVDYQEIKLLIVESIYNNVYQCYIAKNVGLVRPVYFEIYTVLGEKFFSALQNLEEFGIYNVWTKWYLQTQKYRVLSESNNTGVRGQDIITFNNLSRFVLLYYSVLAGFLCIFVVDRIFSANQEIFSKLCKNAKVGINLCFGNFDLVTNY</sequence>
<name>A0A226DTM4_FOLCA</name>
<keyword evidence="1" id="KW-0812">Transmembrane</keyword>
<keyword evidence="4" id="KW-1185">Reference proteome</keyword>